<sequence length="959" mass="105925">MLSSRPFASSVLATAPRLIKPTSATKTRSFAALAFRGATATRLTVHNGAFQQRTSVPIARRSLSVLTQGQARAATENAAASTSHASSSAVQPSAVETSATQASNNSANQAAPLPVPAHLKADEQQQSLALKHPLLEKLFQVKWKIPSLRKHLLMALSTNPPSTQNEVDVLVCEIRKFSSQSTAGDVAKAHASSMANKDETHIAKNARLAVERLLESIKAWLQKFEMLKTTPSMIRDSLDGLIKLKRIDRKTGTNDDPLVDMQLATSSLTAMLENRFDVMLDKDSDRRKLRPFLVSTLPGSGKTRLCTEFVKRIAPAVFRRRGIVPLCLYVSFNDSEWTTPKANPEHALSTRLLTAYFKIPPRFFEDKFEQTGSFQVAATLQFIQEFEYSVRNGGRQPTSQDQLPWLAIAVDDIDMLPRFLTRSKQDTACSYAQRQQHLLKSTFSSLKDAVMRPEARLFVLYSGSYLSAEHLTAGLAKPSDSGTSNVDVDSVPMYPFHGAHIALFADVVQESGSWRNRDRKYVSRLYDSGGVPGHIKDAFGLDLRCVPLRPDIRTLIELVHFCSFDASSINLSSLASRFLAWIGTGCAFVACDTANKGSMQFNLRGDLKLDLTSGRDVPPICHHLAETLACFLKTLSRDLQFPPPRSSAWELLVVNLFNVRVTAFLAKTVLDQGAAPLYIDVPLSQVLPGVTFGLGCDKVKLRLSPRDWSSRSGMKLTEYGANQVLDSYMQTQVVQTSVIGSEKVGPGVIGLQLKLHSALHPTEQDMLKRLATNVRDRLADDSEKDTVKLVGIMLPSRGTNAKPPPLSWVLQRADLDQFAQGFQVAVKSTYSFDPHHSLMAHIASSLYSFESETTGYRPSQLVCMALARLLVQQRKCGSVFRTAQDLRNFLLQKIGQSVKVSWTEGMMLTKFAPKSTGPAAQRFSHVLYPEDVPPLDVLHWYFALPDEQATSSPRSTEDD</sequence>
<reference evidence="3" key="1">
    <citation type="submission" date="2011-02" db="EMBL/GenBank/DDBJ databases">
        <title>The Genome Sequence of Capsaspora owczarzaki ATCC 30864.</title>
        <authorList>
            <person name="Russ C."/>
            <person name="Cuomo C."/>
            <person name="Burger G."/>
            <person name="Gray M.W."/>
            <person name="Holland P.W.H."/>
            <person name="King N."/>
            <person name="Lang F.B.F."/>
            <person name="Roger A.J."/>
            <person name="Ruiz-Trillo I."/>
            <person name="Young S.K."/>
            <person name="Zeng Q."/>
            <person name="Gargeya S."/>
            <person name="Alvarado L."/>
            <person name="Berlin A."/>
            <person name="Chapman S.B."/>
            <person name="Chen Z."/>
            <person name="Freedman E."/>
            <person name="Gellesch M."/>
            <person name="Goldberg J."/>
            <person name="Griggs A."/>
            <person name="Gujja S."/>
            <person name="Heilman E."/>
            <person name="Heiman D."/>
            <person name="Howarth C."/>
            <person name="Mehta T."/>
            <person name="Neiman D."/>
            <person name="Pearson M."/>
            <person name="Roberts A."/>
            <person name="Saif S."/>
            <person name="Shea T."/>
            <person name="Shenoy N."/>
            <person name="Sisk P."/>
            <person name="Stolte C."/>
            <person name="Sykes S."/>
            <person name="White J."/>
            <person name="Yandava C."/>
            <person name="Haas B."/>
            <person name="Nusbaum C."/>
            <person name="Birren B."/>
        </authorList>
    </citation>
    <scope>NUCLEOTIDE SEQUENCE</scope>
    <source>
        <strain evidence="3">ATCC 30864</strain>
    </source>
</reference>
<protein>
    <submittedName>
        <fullName evidence="2">Uncharacterized protein</fullName>
    </submittedName>
</protein>
<proteinExistence type="predicted"/>
<evidence type="ECO:0000313" key="2">
    <source>
        <dbReference type="EMBL" id="KJE94360.1"/>
    </source>
</evidence>
<evidence type="ECO:0000256" key="1">
    <source>
        <dbReference type="SAM" id="MobiDB-lite"/>
    </source>
</evidence>
<dbReference type="AlphaFoldDB" id="A0A0D2WR66"/>
<dbReference type="Proteomes" id="UP000008743">
    <property type="component" value="Unassembled WGS sequence"/>
</dbReference>
<feature type="region of interest" description="Disordered" evidence="1">
    <location>
        <begin position="75"/>
        <end position="111"/>
    </location>
</feature>
<dbReference type="EMBL" id="KE346367">
    <property type="protein sequence ID" value="KJE94360.1"/>
    <property type="molecule type" value="Genomic_DNA"/>
</dbReference>
<accession>A0A0D2WR66</accession>
<keyword evidence="3" id="KW-1185">Reference proteome</keyword>
<dbReference type="InParanoid" id="A0A0D2WR66"/>
<dbReference type="PhylomeDB" id="A0A0D2WR66"/>
<organism evidence="2 3">
    <name type="scientific">Capsaspora owczarzaki (strain ATCC 30864)</name>
    <dbReference type="NCBI Taxonomy" id="595528"/>
    <lineage>
        <taxon>Eukaryota</taxon>
        <taxon>Filasterea</taxon>
        <taxon>Capsaspora</taxon>
    </lineage>
</organism>
<evidence type="ECO:0000313" key="3">
    <source>
        <dbReference type="Proteomes" id="UP000008743"/>
    </source>
</evidence>
<gene>
    <name evidence="2" type="ORF">CAOG_005015</name>
</gene>
<name>A0A0D2WR66_CAPO3</name>